<dbReference type="Proteomes" id="UP000018838">
    <property type="component" value="Chromosome"/>
</dbReference>
<evidence type="ECO:0000313" key="2">
    <source>
        <dbReference type="Proteomes" id="UP000018838"/>
    </source>
</evidence>
<dbReference type="AlphaFoldDB" id="W0BEB5"/>
<name>W0BEB5_9GAMM</name>
<protein>
    <submittedName>
        <fullName evidence="1">Uncharacterized protein</fullName>
    </submittedName>
</protein>
<sequence>MQIIGILTHEVGHAFNVAAKISNSEENACIFEIEILSLWYRTRNPALFDCSKEDLLSYFKERLPNYQSTTHEDGYLARLIKNIQDNTILEEPECRPRPTKIRKRQWASPCELSLPSYVEMDAFILFKRKCTATLLLHCITEGESGKIGSKCVVL</sequence>
<reference evidence="1 2" key="1">
    <citation type="journal article" date="2013" name="Int. J. Med. Microbiol.">
        <title>Legionella oakridgensis ATCC 33761 genome sequence and phenotypic characterization reveals its replication capacity in amoebae.</title>
        <authorList>
            <person name="Brzuszkiewicz E."/>
            <person name="Schulz T."/>
            <person name="Rydzewski K."/>
            <person name="Daniel R."/>
            <person name="Gillmaier N."/>
            <person name="Dittmann C."/>
            <person name="Holland G."/>
            <person name="Schunder E."/>
            <person name="Lautner M."/>
            <person name="Eisenreich W."/>
            <person name="Luck C."/>
            <person name="Heuner K."/>
        </authorList>
    </citation>
    <scope>NUCLEOTIDE SEQUENCE [LARGE SCALE GENOMIC DNA]</scope>
    <source>
        <strain>OR-10</strain>
        <strain evidence="2">ATCC 33761</strain>
    </source>
</reference>
<keyword evidence="2" id="KW-1185">Reference proteome</keyword>
<dbReference type="EMBL" id="CP004006">
    <property type="protein sequence ID" value="AHE66967.1"/>
    <property type="molecule type" value="Genomic_DNA"/>
</dbReference>
<dbReference type="RefSeq" id="WP_052335909.1">
    <property type="nucleotide sequence ID" value="NZ_CP004006.1"/>
</dbReference>
<accession>W0BEB5</accession>
<dbReference type="eggNOG" id="ENOG5032FVE">
    <property type="taxonomic scope" value="Bacteria"/>
</dbReference>
<dbReference type="PATRIC" id="fig|1268635.3.peg.1434"/>
<organism evidence="1 2">
    <name type="scientific">Legionella oakridgensis ATCC 33761 = DSM 21215</name>
    <dbReference type="NCBI Taxonomy" id="1268635"/>
    <lineage>
        <taxon>Bacteria</taxon>
        <taxon>Pseudomonadati</taxon>
        <taxon>Pseudomonadota</taxon>
        <taxon>Gammaproteobacteria</taxon>
        <taxon>Legionellales</taxon>
        <taxon>Legionellaceae</taxon>
        <taxon>Legionella</taxon>
    </lineage>
</organism>
<dbReference type="KEGG" id="lok:Loa_01414"/>
<gene>
    <name evidence="1" type="ORF">Loa_01414</name>
</gene>
<proteinExistence type="predicted"/>
<dbReference type="HOGENOM" id="CLU_1702075_0_0_6"/>
<evidence type="ECO:0000313" key="1">
    <source>
        <dbReference type="EMBL" id="AHE66967.1"/>
    </source>
</evidence>